<gene>
    <name evidence="1" type="ORF">RIB2604_04500140</name>
</gene>
<dbReference type="EMBL" id="BCWF01000044">
    <property type="protein sequence ID" value="GAT31418.1"/>
    <property type="molecule type" value="Genomic_DNA"/>
</dbReference>
<accession>A0A146G1N4</accession>
<dbReference type="AlphaFoldDB" id="A0A146G1N4"/>
<proteinExistence type="predicted"/>
<reference evidence="2" key="2">
    <citation type="submission" date="2016-02" db="EMBL/GenBank/DDBJ databases">
        <title>Genome sequencing of Aspergillus luchuensis NBRC 4314.</title>
        <authorList>
            <person name="Yamada O."/>
        </authorList>
    </citation>
    <scope>NUCLEOTIDE SEQUENCE [LARGE SCALE GENOMIC DNA]</scope>
    <source>
        <strain evidence="2">RIB 2604</strain>
    </source>
</reference>
<protein>
    <submittedName>
        <fullName evidence="1">Uncharacterized protein</fullName>
    </submittedName>
</protein>
<dbReference type="Proteomes" id="UP000075230">
    <property type="component" value="Unassembled WGS sequence"/>
</dbReference>
<name>A0A146G1N4_ASPKA</name>
<reference evidence="1 2" key="1">
    <citation type="journal article" date="2016" name="DNA Res.">
        <title>Genome sequence of Aspergillus luchuensis NBRC 4314.</title>
        <authorList>
            <person name="Yamada O."/>
            <person name="Machida M."/>
            <person name="Hosoyama A."/>
            <person name="Goto M."/>
            <person name="Takahashi T."/>
            <person name="Futagami T."/>
            <person name="Yamagata Y."/>
            <person name="Takeuchi M."/>
            <person name="Kobayashi T."/>
            <person name="Koike H."/>
            <person name="Abe K."/>
            <person name="Asai K."/>
            <person name="Arita M."/>
            <person name="Fujita N."/>
            <person name="Fukuda K."/>
            <person name="Higa K."/>
            <person name="Horikawa H."/>
            <person name="Ishikawa T."/>
            <person name="Jinno K."/>
            <person name="Kato Y."/>
            <person name="Kirimura K."/>
            <person name="Mizutani O."/>
            <person name="Nakasone K."/>
            <person name="Sano M."/>
            <person name="Shiraishi Y."/>
            <person name="Tsukahara M."/>
            <person name="Gomi K."/>
        </authorList>
    </citation>
    <scope>NUCLEOTIDE SEQUENCE [LARGE SCALE GENOMIC DNA]</scope>
    <source>
        <strain evidence="1 2">RIB 2604</strain>
    </source>
</reference>
<sequence length="174" mass="18945">MRQPRVISGGKERTPHHGRKIVWSELRLELGIGPIVPPVRKVPLYVVGPPITPASPSACLVAEGSMEGFARKYENLNGRVKATAWSLPDSSTWITTQDPTGGEWAPVRYAKGQPHGRSLLTVMSEEAQGPEQRRGRPGQAASNLAKVKLFLSLSPTTDAWRPGTIAEVDDESCR</sequence>
<evidence type="ECO:0000313" key="2">
    <source>
        <dbReference type="Proteomes" id="UP000075230"/>
    </source>
</evidence>
<comment type="caution">
    <text evidence="1">The sequence shown here is derived from an EMBL/GenBank/DDBJ whole genome shotgun (WGS) entry which is preliminary data.</text>
</comment>
<organism evidence="1 2">
    <name type="scientific">Aspergillus kawachii</name>
    <name type="common">White koji mold</name>
    <name type="synonym">Aspergillus awamori var. kawachi</name>
    <dbReference type="NCBI Taxonomy" id="1069201"/>
    <lineage>
        <taxon>Eukaryota</taxon>
        <taxon>Fungi</taxon>
        <taxon>Dikarya</taxon>
        <taxon>Ascomycota</taxon>
        <taxon>Pezizomycotina</taxon>
        <taxon>Eurotiomycetes</taxon>
        <taxon>Eurotiomycetidae</taxon>
        <taxon>Eurotiales</taxon>
        <taxon>Aspergillaceae</taxon>
        <taxon>Aspergillus</taxon>
        <taxon>Aspergillus subgen. Circumdati</taxon>
    </lineage>
</organism>
<evidence type="ECO:0000313" key="1">
    <source>
        <dbReference type="EMBL" id="GAT31418.1"/>
    </source>
</evidence>